<dbReference type="GO" id="GO:0045004">
    <property type="term" value="P:DNA replication proofreading"/>
    <property type="evidence" value="ECO:0007669"/>
    <property type="project" value="TreeGrafter"/>
</dbReference>
<evidence type="ECO:0000313" key="2">
    <source>
        <dbReference type="EMBL" id="NOT35052.1"/>
    </source>
</evidence>
<keyword evidence="2" id="KW-0378">Hydrolase</keyword>
<dbReference type="Pfam" id="PF00929">
    <property type="entry name" value="RNase_T"/>
    <property type="match status" value="1"/>
</dbReference>
<dbReference type="Proteomes" id="UP000580839">
    <property type="component" value="Unassembled WGS sequence"/>
</dbReference>
<dbReference type="AlphaFoldDB" id="A0A849SI42"/>
<dbReference type="PANTHER" id="PTHR30231:SF41">
    <property type="entry name" value="DNA POLYMERASE III SUBUNIT EPSILON"/>
    <property type="match status" value="1"/>
</dbReference>
<gene>
    <name evidence="2" type="ORF">HOP12_12945</name>
</gene>
<feature type="domain" description="Exonuclease" evidence="1">
    <location>
        <begin position="8"/>
        <end position="174"/>
    </location>
</feature>
<dbReference type="PANTHER" id="PTHR30231">
    <property type="entry name" value="DNA POLYMERASE III SUBUNIT EPSILON"/>
    <property type="match status" value="1"/>
</dbReference>
<dbReference type="InterPro" id="IPR036397">
    <property type="entry name" value="RNaseH_sf"/>
</dbReference>
<reference evidence="2 3" key="1">
    <citation type="submission" date="2020-04" db="EMBL/GenBank/DDBJ databases">
        <title>Metagenomic profiling of ammonia- and methane-oxidizing microorganisms in a Dutch drinking water treatment plant.</title>
        <authorList>
            <person name="Poghosyan L."/>
            <person name="Leucker S."/>
        </authorList>
    </citation>
    <scope>NUCLEOTIDE SEQUENCE [LARGE SCALE GENOMIC DNA]</scope>
    <source>
        <strain evidence="2">S-RSF-IL-03</strain>
    </source>
</reference>
<keyword evidence="2" id="KW-0269">Exonuclease</keyword>
<dbReference type="GO" id="GO:0003887">
    <property type="term" value="F:DNA-directed DNA polymerase activity"/>
    <property type="evidence" value="ECO:0007669"/>
    <property type="project" value="InterPro"/>
</dbReference>
<comment type="caution">
    <text evidence="2">The sequence shown here is derived from an EMBL/GenBank/DDBJ whole genome shotgun (WGS) entry which is preliminary data.</text>
</comment>
<dbReference type="InterPro" id="IPR013520">
    <property type="entry name" value="Ribonucl_H"/>
</dbReference>
<dbReference type="SMART" id="SM00479">
    <property type="entry name" value="EXOIII"/>
    <property type="match status" value="1"/>
</dbReference>
<keyword evidence="2" id="KW-0540">Nuclease</keyword>
<evidence type="ECO:0000313" key="3">
    <source>
        <dbReference type="Proteomes" id="UP000580839"/>
    </source>
</evidence>
<name>A0A849SI42_UNCEI</name>
<dbReference type="CDD" id="cd06127">
    <property type="entry name" value="DEDDh"/>
    <property type="match status" value="1"/>
</dbReference>
<dbReference type="GO" id="GO:0003677">
    <property type="term" value="F:DNA binding"/>
    <property type="evidence" value="ECO:0007669"/>
    <property type="project" value="InterPro"/>
</dbReference>
<evidence type="ECO:0000259" key="1">
    <source>
        <dbReference type="SMART" id="SM00479"/>
    </source>
</evidence>
<dbReference type="EMBL" id="JABFRW010000168">
    <property type="protein sequence ID" value="NOT35052.1"/>
    <property type="molecule type" value="Genomic_DNA"/>
</dbReference>
<dbReference type="NCBIfam" id="TIGR00573">
    <property type="entry name" value="dnaq"/>
    <property type="match status" value="1"/>
</dbReference>
<dbReference type="SUPFAM" id="SSF53098">
    <property type="entry name" value="Ribonuclease H-like"/>
    <property type="match status" value="1"/>
</dbReference>
<dbReference type="InterPro" id="IPR012337">
    <property type="entry name" value="RNaseH-like_sf"/>
</dbReference>
<protein>
    <submittedName>
        <fullName evidence="2">3'-5' exonuclease</fullName>
    </submittedName>
</protein>
<organism evidence="2 3">
    <name type="scientific">Eiseniibacteriota bacterium</name>
    <dbReference type="NCBI Taxonomy" id="2212470"/>
    <lineage>
        <taxon>Bacteria</taxon>
        <taxon>Candidatus Eiseniibacteriota</taxon>
    </lineage>
</organism>
<proteinExistence type="predicted"/>
<sequence length="208" mass="22118">MALLAGERVVVMDTETTGMSPSDGHGLVEVAAITLVDGLPGEKWSSLVRPGRPIPPDATAVHGITDAMVAEAPLPAEVARQLRERCGDATVVLHNAPFDLPFLIELLRGAGVSPLMNPLVDTLGLARGFAGEGGNSLQALRARYKLPAEAAHRALGDALTTARLLVLLADRWERERGTRSLLELAAASQDVMRQTTRRDGAQRPLGVR</sequence>
<dbReference type="Gene3D" id="3.30.420.10">
    <property type="entry name" value="Ribonuclease H-like superfamily/Ribonuclease H"/>
    <property type="match status" value="1"/>
</dbReference>
<dbReference type="FunFam" id="3.30.420.10:FF:000045">
    <property type="entry name" value="3'-5' exonuclease DinG"/>
    <property type="match status" value="1"/>
</dbReference>
<dbReference type="GO" id="GO:0008408">
    <property type="term" value="F:3'-5' exonuclease activity"/>
    <property type="evidence" value="ECO:0007669"/>
    <property type="project" value="TreeGrafter"/>
</dbReference>
<accession>A0A849SI42</accession>
<dbReference type="GO" id="GO:0005829">
    <property type="term" value="C:cytosol"/>
    <property type="evidence" value="ECO:0007669"/>
    <property type="project" value="TreeGrafter"/>
</dbReference>
<dbReference type="InterPro" id="IPR006054">
    <property type="entry name" value="DnaQ"/>
</dbReference>